<dbReference type="CDD" id="cd19757">
    <property type="entry name" value="Bbox1"/>
    <property type="match status" value="1"/>
</dbReference>
<proteinExistence type="predicted"/>
<dbReference type="PANTHER" id="PTHR25462">
    <property type="entry name" value="BONUS, ISOFORM C-RELATED"/>
    <property type="match status" value="1"/>
</dbReference>
<feature type="domain" description="RING-type" evidence="9">
    <location>
        <begin position="14"/>
        <end position="53"/>
    </location>
</feature>
<dbReference type="PROSITE" id="PS50089">
    <property type="entry name" value="ZF_RING_2"/>
    <property type="match status" value="1"/>
</dbReference>
<accession>A0ABY6JXF0</accession>
<evidence type="ECO:0000256" key="4">
    <source>
        <dbReference type="ARBA" id="ARBA00022833"/>
    </source>
</evidence>
<dbReference type="EMBL" id="CP092863">
    <property type="protein sequence ID" value="UYV60910.1"/>
    <property type="molecule type" value="Genomic_DNA"/>
</dbReference>
<evidence type="ECO:0000256" key="7">
    <source>
        <dbReference type="SAM" id="Coils"/>
    </source>
</evidence>
<dbReference type="Proteomes" id="UP001235939">
    <property type="component" value="Chromosome 01"/>
</dbReference>
<dbReference type="InterPro" id="IPR018957">
    <property type="entry name" value="Znf_C3HC4_RING-type"/>
</dbReference>
<sequence>MTTAWTQMDALLTCELCGEHFRNPKQLPCQHTFCMEPCLERLVDRGQLKCPRCGTDFRVPFQGLSAFPNNVTLVRFLELRQSVSGEDPAPPASLLQCSVCRDRGPVQRCAHCGRKLCKECQKAHSQIVRREFNLVATEAKQAVTDLKDIYETTKKNTEKLQENYKAVKAEVEELANNFTNDILKTEQKMKYELDLYETLELRNMNTFQKSLEIEISNINSNCDLIDKYMNENVSWTDKELVEYKDMFQRTLEFLRYLDIDPSSDYARRVRFQPHVDTEAMHRTLQDWGEVGVQSPSPEPLIPRCQSDHRLAVPMSDDIMDDDDEDFPTAPSSVRRFEAPQTRKVTVTEDSTRGPLSGVSKLEDSPKVMERLHETEVRQKVEAEKVAREPPPAPTFAPPPPPTRVTRQVSEDDIDKQKRQNKAAAAEASEPAPRPRPAWRPPEPEPVVPKEKPPEVPSSTRPRSWRTETAEPAAPKDKPPVAPRATAQVVNKVPRLKPPEPEEEPAPARRVTYLTRTGSLERPDPPADGYRPTHSFSSRFLDKIRARREEEKEETPSASSASSAESDEEETTTTRTRDDISPAVNALLARSAQARRDSARSHSLLEASRRPISRYARHSEREKSPERPDRRSRFRTAAMSRSKSSHELQPAEESQDEERPLSPYRSRYGRQENGSEDSWSQYLRNKYARTRREQSDSENSSDEEQPARNPRRTYTQKGKLTLKFGTRGSEPGCFTWPRGVTSGPDNTIAVADSSNHRIQVRPVVQDISTPFFDSTYTKIGTFSISKTSITM</sequence>
<feature type="coiled-coil region" evidence="7">
    <location>
        <begin position="143"/>
        <end position="188"/>
    </location>
</feature>
<keyword evidence="1" id="KW-0479">Metal-binding</keyword>
<evidence type="ECO:0000256" key="1">
    <source>
        <dbReference type="ARBA" id="ARBA00022723"/>
    </source>
</evidence>
<dbReference type="SUPFAM" id="SSF57850">
    <property type="entry name" value="RING/U-box"/>
    <property type="match status" value="1"/>
</dbReference>
<evidence type="ECO:0000313" key="11">
    <source>
        <dbReference type="Proteomes" id="UP001235939"/>
    </source>
</evidence>
<feature type="compositionally biased region" description="Pro residues" evidence="8">
    <location>
        <begin position="388"/>
        <end position="402"/>
    </location>
</feature>
<evidence type="ECO:0000256" key="6">
    <source>
        <dbReference type="PROSITE-ProRule" id="PRU00504"/>
    </source>
</evidence>
<feature type="compositionally biased region" description="Basic and acidic residues" evidence="8">
    <location>
        <begin position="464"/>
        <end position="478"/>
    </location>
</feature>
<dbReference type="Pfam" id="PF00097">
    <property type="entry name" value="zf-C3HC4"/>
    <property type="match status" value="1"/>
</dbReference>
<feature type="region of interest" description="Disordered" evidence="8">
    <location>
        <begin position="319"/>
        <end position="368"/>
    </location>
</feature>
<protein>
    <submittedName>
        <fullName evidence="10">Nhl-1</fullName>
    </submittedName>
</protein>
<feature type="compositionally biased region" description="Basic and acidic residues" evidence="8">
    <location>
        <begin position="616"/>
        <end position="630"/>
    </location>
</feature>
<reference evidence="10 11" key="1">
    <citation type="submission" date="2022-01" db="EMBL/GenBank/DDBJ databases">
        <title>A chromosomal length assembly of Cordylochernes scorpioides.</title>
        <authorList>
            <person name="Zeh D."/>
            <person name="Zeh J."/>
        </authorList>
    </citation>
    <scope>NUCLEOTIDE SEQUENCE [LARGE SCALE GENOMIC DNA]</scope>
    <source>
        <strain evidence="10">IN4F17</strain>
        <tissue evidence="10">Whole Body</tissue>
    </source>
</reference>
<keyword evidence="2" id="KW-0677">Repeat</keyword>
<feature type="region of interest" description="Disordered" evidence="8">
    <location>
        <begin position="380"/>
        <end position="715"/>
    </location>
</feature>
<evidence type="ECO:0000259" key="9">
    <source>
        <dbReference type="PROSITE" id="PS50089"/>
    </source>
</evidence>
<keyword evidence="4" id="KW-0862">Zinc</keyword>
<dbReference type="InterPro" id="IPR001841">
    <property type="entry name" value="Znf_RING"/>
</dbReference>
<dbReference type="Gene3D" id="2.120.10.30">
    <property type="entry name" value="TolB, C-terminal domain"/>
    <property type="match status" value="1"/>
</dbReference>
<keyword evidence="11" id="KW-1185">Reference proteome</keyword>
<evidence type="ECO:0000256" key="3">
    <source>
        <dbReference type="ARBA" id="ARBA00022771"/>
    </source>
</evidence>
<feature type="compositionally biased region" description="Pro residues" evidence="8">
    <location>
        <begin position="431"/>
        <end position="446"/>
    </location>
</feature>
<dbReference type="Gene3D" id="3.30.40.10">
    <property type="entry name" value="Zinc/RING finger domain, C3HC4 (zinc finger)"/>
    <property type="match status" value="1"/>
</dbReference>
<dbReference type="PANTHER" id="PTHR25462:SF296">
    <property type="entry name" value="MEIOTIC P26, ISOFORM F"/>
    <property type="match status" value="1"/>
</dbReference>
<dbReference type="InterPro" id="IPR001258">
    <property type="entry name" value="NHL_repeat"/>
</dbReference>
<name>A0ABY6JXF0_9ARAC</name>
<evidence type="ECO:0000313" key="10">
    <source>
        <dbReference type="EMBL" id="UYV60910.1"/>
    </source>
</evidence>
<feature type="compositionally biased region" description="Low complexity" evidence="8">
    <location>
        <begin position="421"/>
        <end position="430"/>
    </location>
</feature>
<dbReference type="Pfam" id="PF01436">
    <property type="entry name" value="NHL"/>
    <property type="match status" value="1"/>
</dbReference>
<evidence type="ECO:0000256" key="5">
    <source>
        <dbReference type="PROSITE-ProRule" id="PRU00175"/>
    </source>
</evidence>
<keyword evidence="3 5" id="KW-0863">Zinc-finger</keyword>
<keyword evidence="7" id="KW-0175">Coiled coil</keyword>
<feature type="repeat" description="NHL" evidence="6">
    <location>
        <begin position="722"/>
        <end position="759"/>
    </location>
</feature>
<evidence type="ECO:0000256" key="2">
    <source>
        <dbReference type="ARBA" id="ARBA00022737"/>
    </source>
</evidence>
<dbReference type="InterPro" id="IPR011042">
    <property type="entry name" value="6-blade_b-propeller_TolB-like"/>
</dbReference>
<dbReference type="PROSITE" id="PS51125">
    <property type="entry name" value="NHL"/>
    <property type="match status" value="1"/>
</dbReference>
<gene>
    <name evidence="10" type="ORF">LAZ67_1002758</name>
</gene>
<dbReference type="InterPro" id="IPR047153">
    <property type="entry name" value="TRIM45/56/19-like"/>
</dbReference>
<organism evidence="10 11">
    <name type="scientific">Cordylochernes scorpioides</name>
    <dbReference type="NCBI Taxonomy" id="51811"/>
    <lineage>
        <taxon>Eukaryota</taxon>
        <taxon>Metazoa</taxon>
        <taxon>Ecdysozoa</taxon>
        <taxon>Arthropoda</taxon>
        <taxon>Chelicerata</taxon>
        <taxon>Arachnida</taxon>
        <taxon>Pseudoscorpiones</taxon>
        <taxon>Cheliferoidea</taxon>
        <taxon>Chernetidae</taxon>
        <taxon>Cordylochernes</taxon>
    </lineage>
</organism>
<evidence type="ECO:0000256" key="8">
    <source>
        <dbReference type="SAM" id="MobiDB-lite"/>
    </source>
</evidence>
<feature type="compositionally biased region" description="Basic and acidic residues" evidence="8">
    <location>
        <begin position="539"/>
        <end position="549"/>
    </location>
</feature>
<dbReference type="InterPro" id="IPR013083">
    <property type="entry name" value="Znf_RING/FYVE/PHD"/>
</dbReference>